<reference evidence="10" key="1">
    <citation type="submission" date="2022-02" db="EMBL/GenBank/DDBJ databases">
        <title>Characterization of Tn125 harboring carbapenem-resistant Acinetobacter bereziniae clinical isolates.</title>
        <authorList>
            <person name="Wong N.-K."/>
            <person name="Pan Q."/>
        </authorList>
    </citation>
    <scope>NUCLEOTIDE SEQUENCE</scope>
    <source>
        <strain evidence="10">GD03393</strain>
        <plasmid evidence="10">unnamed</plasmid>
    </source>
</reference>
<sequence length="198" mass="23041">MDKYGEMGDSLYCYPGTNILKNKLNIHDEQILEQAELELSGLASNLIEYAEPPYDLQYLKSIHAQLFGDLYDWAGKLRQIDISKGDTRFCNFSRIEIETNKLLKPLQEKKYFQGLAPQQLIPQLADLYCELNVIHPFREGNGRTQRIFFEHLIAHCGYGIDWSRIDSQQQWIQANIEGFYGNLNPLIKIFEICFIQNT</sequence>
<dbReference type="Gene3D" id="1.10.3290.10">
    <property type="entry name" value="Fido-like domain"/>
    <property type="match status" value="1"/>
</dbReference>
<protein>
    <recommendedName>
        <fullName evidence="5">protein adenylyltransferase</fullName>
        <ecNumber evidence="5">2.7.7.108</ecNumber>
    </recommendedName>
</protein>
<evidence type="ECO:0000256" key="6">
    <source>
        <dbReference type="ARBA" id="ARBA00047939"/>
    </source>
</evidence>
<dbReference type="EMBL" id="CP092086">
    <property type="protein sequence ID" value="UUO00123.1"/>
    <property type="molecule type" value="Genomic_DNA"/>
</dbReference>
<dbReference type="Pfam" id="PF02661">
    <property type="entry name" value="Fic"/>
    <property type="match status" value="1"/>
</dbReference>
<evidence type="ECO:0000256" key="7">
    <source>
        <dbReference type="ARBA" id="ARBA00048696"/>
    </source>
</evidence>
<accession>A0A0A8TQ07</accession>
<gene>
    <name evidence="10" type="ORF">I9054_022125</name>
    <name evidence="9" type="ORF">I9054_022800</name>
</gene>
<dbReference type="PANTHER" id="PTHR39560:SF1">
    <property type="entry name" value="PROTEIN ADENYLYLTRANSFERASE FIC-RELATED"/>
    <property type="match status" value="1"/>
</dbReference>
<dbReference type="RefSeq" id="WP_004658347.1">
    <property type="nucleotide sequence ID" value="NZ_BKNL01000161.1"/>
</dbReference>
<evidence type="ECO:0000313" key="11">
    <source>
        <dbReference type="Proteomes" id="UP000644140"/>
    </source>
</evidence>
<dbReference type="GO" id="GO:0051302">
    <property type="term" value="P:regulation of cell division"/>
    <property type="evidence" value="ECO:0007669"/>
    <property type="project" value="TreeGrafter"/>
</dbReference>
<dbReference type="GO" id="GO:0070733">
    <property type="term" value="F:AMPylase activity"/>
    <property type="evidence" value="ECO:0007669"/>
    <property type="project" value="UniProtKB-EC"/>
</dbReference>
<name>A0A0A8TQ07_ACIBZ</name>
<dbReference type="EC" id="2.7.7.108" evidence="5"/>
<dbReference type="SUPFAM" id="SSF140931">
    <property type="entry name" value="Fic-like"/>
    <property type="match status" value="1"/>
</dbReference>
<dbReference type="PANTHER" id="PTHR39560">
    <property type="entry name" value="PROTEIN ADENYLYLTRANSFERASE FIC-RELATED"/>
    <property type="match status" value="1"/>
</dbReference>
<dbReference type="PROSITE" id="PS51459">
    <property type="entry name" value="FIDO"/>
    <property type="match status" value="1"/>
</dbReference>
<dbReference type="EMBL" id="CP092086">
    <property type="protein sequence ID" value="UUO00205.1"/>
    <property type="molecule type" value="Genomic_DNA"/>
</dbReference>
<proteinExistence type="predicted"/>
<evidence type="ECO:0000313" key="9">
    <source>
        <dbReference type="EMBL" id="UUO00123.1"/>
    </source>
</evidence>
<evidence type="ECO:0000313" key="10">
    <source>
        <dbReference type="EMBL" id="UUO00205.1"/>
    </source>
</evidence>
<dbReference type="GeneID" id="92833624"/>
<feature type="domain" description="Fido" evidence="8">
    <location>
        <begin position="54"/>
        <end position="192"/>
    </location>
</feature>
<dbReference type="NCBIfam" id="NF007672">
    <property type="entry name" value="PRK10347.1"/>
    <property type="match status" value="1"/>
</dbReference>
<keyword evidence="3" id="KW-0547">Nucleotide-binding</keyword>
<dbReference type="GO" id="GO:0005524">
    <property type="term" value="F:ATP binding"/>
    <property type="evidence" value="ECO:0007669"/>
    <property type="project" value="UniProtKB-KW"/>
</dbReference>
<dbReference type="Proteomes" id="UP000644140">
    <property type="component" value="Plasmid unnamed"/>
</dbReference>
<keyword evidence="1 10" id="KW-0808">Transferase</keyword>
<comment type="catalytic activity">
    <reaction evidence="7">
        <text>L-tyrosyl-[protein] + ATP = O-(5'-adenylyl)-L-tyrosyl-[protein] + diphosphate</text>
        <dbReference type="Rhea" id="RHEA:54288"/>
        <dbReference type="Rhea" id="RHEA-COMP:10136"/>
        <dbReference type="Rhea" id="RHEA-COMP:13846"/>
        <dbReference type="ChEBI" id="CHEBI:30616"/>
        <dbReference type="ChEBI" id="CHEBI:33019"/>
        <dbReference type="ChEBI" id="CHEBI:46858"/>
        <dbReference type="ChEBI" id="CHEBI:83624"/>
        <dbReference type="EC" id="2.7.7.108"/>
    </reaction>
</comment>
<evidence type="ECO:0000256" key="3">
    <source>
        <dbReference type="ARBA" id="ARBA00022741"/>
    </source>
</evidence>
<evidence type="ECO:0000256" key="2">
    <source>
        <dbReference type="ARBA" id="ARBA00022695"/>
    </source>
</evidence>
<comment type="catalytic activity">
    <reaction evidence="6">
        <text>L-threonyl-[protein] + ATP = 3-O-(5'-adenylyl)-L-threonyl-[protein] + diphosphate</text>
        <dbReference type="Rhea" id="RHEA:54292"/>
        <dbReference type="Rhea" id="RHEA-COMP:11060"/>
        <dbReference type="Rhea" id="RHEA-COMP:13847"/>
        <dbReference type="ChEBI" id="CHEBI:30013"/>
        <dbReference type="ChEBI" id="CHEBI:30616"/>
        <dbReference type="ChEBI" id="CHEBI:33019"/>
        <dbReference type="ChEBI" id="CHEBI:138113"/>
        <dbReference type="EC" id="2.7.7.108"/>
    </reaction>
</comment>
<organism evidence="10 11">
    <name type="scientific">Acinetobacter bereziniae</name>
    <name type="common">Acinetobacter genomosp. 10</name>
    <dbReference type="NCBI Taxonomy" id="106648"/>
    <lineage>
        <taxon>Bacteria</taxon>
        <taxon>Pseudomonadati</taxon>
        <taxon>Pseudomonadota</taxon>
        <taxon>Gammaproteobacteria</taxon>
        <taxon>Moraxellales</taxon>
        <taxon>Moraxellaceae</taxon>
        <taxon>Acinetobacter</taxon>
    </lineage>
</organism>
<evidence type="ECO:0000256" key="4">
    <source>
        <dbReference type="ARBA" id="ARBA00022840"/>
    </source>
</evidence>
<keyword evidence="4" id="KW-0067">ATP-binding</keyword>
<evidence type="ECO:0000256" key="5">
    <source>
        <dbReference type="ARBA" id="ARBA00034531"/>
    </source>
</evidence>
<evidence type="ECO:0000256" key="1">
    <source>
        <dbReference type="ARBA" id="ARBA00022679"/>
    </source>
</evidence>
<keyword evidence="10" id="KW-0614">Plasmid</keyword>
<geneLocation type="plasmid" evidence="10 11">
    <name>unnamed</name>
</geneLocation>
<keyword evidence="2" id="KW-0548">Nucleotidyltransferase</keyword>
<dbReference type="AlphaFoldDB" id="A0A0A8TQ07"/>
<dbReference type="InterPro" id="IPR003812">
    <property type="entry name" value="Fido"/>
</dbReference>
<dbReference type="InterPro" id="IPR036597">
    <property type="entry name" value="Fido-like_dom_sf"/>
</dbReference>
<evidence type="ECO:0000259" key="8">
    <source>
        <dbReference type="PROSITE" id="PS51459"/>
    </source>
</evidence>